<reference evidence="2" key="1">
    <citation type="submission" date="2024-03" db="EMBL/GenBank/DDBJ databases">
        <authorList>
            <consortium name="ELIXIR-Norway"/>
            <consortium name="Elixir Norway"/>
        </authorList>
    </citation>
    <scope>NUCLEOTIDE SEQUENCE</scope>
</reference>
<accession>A0ABP1A073</accession>
<evidence type="ECO:0000256" key="1">
    <source>
        <dbReference type="SAM" id="MobiDB-lite"/>
    </source>
</evidence>
<dbReference type="InterPro" id="IPR008528">
    <property type="entry name" value="unc-13_homologue"/>
</dbReference>
<protein>
    <submittedName>
        <fullName evidence="2">Uncharacterized protein</fullName>
    </submittedName>
</protein>
<feature type="non-terminal residue" evidence="2">
    <location>
        <position position="159"/>
    </location>
</feature>
<feature type="region of interest" description="Disordered" evidence="1">
    <location>
        <begin position="1"/>
        <end position="20"/>
    </location>
</feature>
<organism evidence="2 3">
    <name type="scientific">Sphagnum jensenii</name>
    <dbReference type="NCBI Taxonomy" id="128206"/>
    <lineage>
        <taxon>Eukaryota</taxon>
        <taxon>Viridiplantae</taxon>
        <taxon>Streptophyta</taxon>
        <taxon>Embryophyta</taxon>
        <taxon>Bryophyta</taxon>
        <taxon>Sphagnophytina</taxon>
        <taxon>Sphagnopsida</taxon>
        <taxon>Sphagnales</taxon>
        <taxon>Sphagnaceae</taxon>
        <taxon>Sphagnum</taxon>
    </lineage>
</organism>
<sequence>MAPSVVAGQRGKQQQLHGVSSVPATKAAAAAGAADIDALGSPFPPLKVEFSEDEWRETAYEILMACCGLAAMSARSSTPKLQTQKSLTSAAASHMKKALGLQGTTAATPTRELSQRALSFKSNKKTPSTVTEIMKVQLRISDQSEVRTLRALSRAAAGQ</sequence>
<evidence type="ECO:0000313" key="3">
    <source>
        <dbReference type="Proteomes" id="UP001497522"/>
    </source>
</evidence>
<dbReference type="Proteomes" id="UP001497522">
    <property type="component" value="Unassembled WGS sequence"/>
</dbReference>
<proteinExistence type="predicted"/>
<comment type="caution">
    <text evidence="2">The sequence shown here is derived from an EMBL/GenBank/DDBJ whole genome shotgun (WGS) entry which is preliminary data.</text>
</comment>
<dbReference type="PANTHER" id="PTHR31280">
    <property type="entry name" value="PROTEIN UNC-13 HOMOLOG"/>
    <property type="match status" value="1"/>
</dbReference>
<dbReference type="PANTHER" id="PTHR31280:SF4">
    <property type="entry name" value="ELONGATION FACTOR TS (DUF810)"/>
    <property type="match status" value="1"/>
</dbReference>
<name>A0ABP1A073_9BRYO</name>
<keyword evidence="3" id="KW-1185">Reference proteome</keyword>
<gene>
    <name evidence="2" type="ORF">CSSPJE1EN2_LOCUS25654</name>
</gene>
<dbReference type="EMBL" id="CAXHBF010000268">
    <property type="protein sequence ID" value="CAK9855722.1"/>
    <property type="molecule type" value="Genomic_DNA"/>
</dbReference>
<evidence type="ECO:0000313" key="2">
    <source>
        <dbReference type="EMBL" id="CAK9855722.1"/>
    </source>
</evidence>